<organism evidence="4 5">
    <name type="scientific">Rhinocladiella mackenziei CBS 650.93</name>
    <dbReference type="NCBI Taxonomy" id="1442369"/>
    <lineage>
        <taxon>Eukaryota</taxon>
        <taxon>Fungi</taxon>
        <taxon>Dikarya</taxon>
        <taxon>Ascomycota</taxon>
        <taxon>Pezizomycotina</taxon>
        <taxon>Eurotiomycetes</taxon>
        <taxon>Chaetothyriomycetidae</taxon>
        <taxon>Chaetothyriales</taxon>
        <taxon>Herpotrichiellaceae</taxon>
        <taxon>Rhinocladiella</taxon>
    </lineage>
</organism>
<dbReference type="RefSeq" id="XP_013266529.1">
    <property type="nucleotide sequence ID" value="XM_013411075.1"/>
</dbReference>
<dbReference type="GO" id="GO:0045944">
    <property type="term" value="P:positive regulation of transcription by RNA polymerase II"/>
    <property type="evidence" value="ECO:0007669"/>
    <property type="project" value="TreeGrafter"/>
</dbReference>
<keyword evidence="5" id="KW-1185">Reference proteome</keyword>
<keyword evidence="2" id="KW-0539">Nucleus</keyword>
<evidence type="ECO:0000313" key="5">
    <source>
        <dbReference type="Proteomes" id="UP000053617"/>
    </source>
</evidence>
<dbReference type="GO" id="GO:0003700">
    <property type="term" value="F:DNA-binding transcription factor activity"/>
    <property type="evidence" value="ECO:0007669"/>
    <property type="project" value="TreeGrafter"/>
</dbReference>
<dbReference type="HOGENOM" id="CLU_011075_1_0_1"/>
<dbReference type="PANTHER" id="PTHR37534:SF47">
    <property type="entry name" value="ZN(2)-C6 FUNGAL-TYPE DOMAIN-CONTAINING PROTEIN"/>
    <property type="match status" value="1"/>
</dbReference>
<dbReference type="GO" id="GO:0000976">
    <property type="term" value="F:transcription cis-regulatory region binding"/>
    <property type="evidence" value="ECO:0007669"/>
    <property type="project" value="TreeGrafter"/>
</dbReference>
<gene>
    <name evidence="4" type="ORF">Z518_11380</name>
</gene>
<feature type="region of interest" description="Disordered" evidence="3">
    <location>
        <begin position="43"/>
        <end position="62"/>
    </location>
</feature>
<feature type="compositionally biased region" description="Low complexity" evidence="3">
    <location>
        <begin position="714"/>
        <end position="725"/>
    </location>
</feature>
<evidence type="ECO:0000313" key="4">
    <source>
        <dbReference type="EMBL" id="KIW99392.1"/>
    </source>
</evidence>
<comment type="subcellular location">
    <subcellularLocation>
        <location evidence="1">Nucleus</location>
    </subcellularLocation>
</comment>
<dbReference type="EMBL" id="KN847487">
    <property type="protein sequence ID" value="KIW99392.1"/>
    <property type="molecule type" value="Genomic_DNA"/>
</dbReference>
<dbReference type="VEuPathDB" id="FungiDB:Z518_11380"/>
<dbReference type="STRING" id="1442369.A0A0D2GLY0"/>
<protein>
    <submittedName>
        <fullName evidence="4">Rhinocladiella mackenziei CBS 650.93 unplaced genomic scaffold supercont1.13, whole genome shotgun sequence</fullName>
    </submittedName>
</protein>
<name>A0A0D2GLY0_9EURO</name>
<accession>A0A0D2GLY0</accession>
<dbReference type="OrthoDB" id="3886144at2759"/>
<dbReference type="AlphaFoldDB" id="A0A0D2GLY0"/>
<evidence type="ECO:0000256" key="2">
    <source>
        <dbReference type="ARBA" id="ARBA00023242"/>
    </source>
</evidence>
<proteinExistence type="predicted"/>
<dbReference type="GO" id="GO:0005634">
    <property type="term" value="C:nucleus"/>
    <property type="evidence" value="ECO:0007669"/>
    <property type="project" value="UniProtKB-SubCell"/>
</dbReference>
<dbReference type="InterPro" id="IPR021858">
    <property type="entry name" value="Fun_TF"/>
</dbReference>
<evidence type="ECO:0000256" key="3">
    <source>
        <dbReference type="SAM" id="MobiDB-lite"/>
    </source>
</evidence>
<dbReference type="Pfam" id="PF11951">
    <property type="entry name" value="Fungal_trans_2"/>
    <property type="match status" value="1"/>
</dbReference>
<sequence>MTISSPSLFLDAIQQSSDWAAFASGPEAVQGRHTQIIVPIAPNGETKNKEEVSKRKQPKSRNAFSRMCNVQGEEDEVRRNEAGLKLEDLRKVENGTHLTEERLEAAPPPTNLLLSGKLDSVVEDVAGAALQDTIIPSSQPRASSRSRSSPDILLPMSPSFILNHHMIPLPGPPKLAYPDHKAECIFDDVDIGIFDRRQLDENTLPNPFPDQSLNLDDLDLPLSATAMEATFHDHQSPHLADLVLPTQVTAANTHENLGRHIYNSEAVIESGEAVHEENVEESSWQMTDFDPIVETSTQPLESPPPSSGPAAGKDLLPWYQQLRPPIVTQEMIRHLFDLKTCDILSIKDDRTENPWKTLVWPLAHNCPALYHALAAMTCLHLCRTQTELRVQGIRHFQRSMEVLADNEDNGNIPLASALATRLALGFAESWDHQKSSTGIDHINIAKKLVRQAVSKHQTSKLVAGELSRLSFLANTWMYMDVIARFTCTDDESSTDFEFMTACILLSPVPREQQIDPLMGCAITLFPMIGRLADLVGRVRRRTEKRNSLAIISKAIDLRIAIEHWIPPIDLEKFEDPKSNISDSIQTAEAYRWAALLMLRQAVPELPWSQSMWELAQKALVFLATIPLTSRKTIVQIFPLMAAGCEAFEEEDRHWVRERWDLMSKRMITGIVDRCKEVTSEVWRRRDEYAASHESCHISRAINSQNGLDPTVKNSSSGCRCSPGGRTPSHSSDFPESVAFKKGIDPLTRAGNIKYTVKGDLHWLGVMKDWGWEVMLG</sequence>
<feature type="region of interest" description="Disordered" evidence="3">
    <location>
        <begin position="706"/>
        <end position="733"/>
    </location>
</feature>
<dbReference type="PANTHER" id="PTHR37534">
    <property type="entry name" value="TRANSCRIPTIONAL ACTIVATOR PROTEIN UGA3"/>
    <property type="match status" value="1"/>
</dbReference>
<dbReference type="Proteomes" id="UP000053617">
    <property type="component" value="Unassembled WGS sequence"/>
</dbReference>
<dbReference type="GeneID" id="25299451"/>
<reference evidence="4 5" key="1">
    <citation type="submission" date="2015-01" db="EMBL/GenBank/DDBJ databases">
        <title>The Genome Sequence of Rhinocladiella mackenzie CBS 650.93.</title>
        <authorList>
            <consortium name="The Broad Institute Genomics Platform"/>
            <person name="Cuomo C."/>
            <person name="de Hoog S."/>
            <person name="Gorbushina A."/>
            <person name="Stielow B."/>
            <person name="Teixiera M."/>
            <person name="Abouelleil A."/>
            <person name="Chapman S.B."/>
            <person name="Priest M."/>
            <person name="Young S.K."/>
            <person name="Wortman J."/>
            <person name="Nusbaum C."/>
            <person name="Birren B."/>
        </authorList>
    </citation>
    <scope>NUCLEOTIDE SEQUENCE [LARGE SCALE GENOMIC DNA]</scope>
    <source>
        <strain evidence="4 5">CBS 650.93</strain>
    </source>
</reference>
<evidence type="ECO:0000256" key="1">
    <source>
        <dbReference type="ARBA" id="ARBA00004123"/>
    </source>
</evidence>